<evidence type="ECO:0000259" key="5">
    <source>
        <dbReference type="Pfam" id="PF12333"/>
    </source>
</evidence>
<dbReference type="AlphaFoldDB" id="A0A8X8DIA4"/>
<evidence type="ECO:0000313" key="7">
    <source>
        <dbReference type="EMBL" id="KAG6792500.1"/>
    </source>
</evidence>
<evidence type="ECO:0000256" key="3">
    <source>
        <dbReference type="ARBA" id="ARBA00023242"/>
    </source>
</evidence>
<evidence type="ECO:0008006" key="9">
    <source>
        <dbReference type="Google" id="ProtNLM"/>
    </source>
</evidence>
<feature type="compositionally biased region" description="Basic residues" evidence="4">
    <location>
        <begin position="1"/>
        <end position="16"/>
    </location>
</feature>
<sequence length="915" mass="104383">MVKMAKTKGSSKKQQKRGIDFKKIKRKIGRKLPPPKNTTNTEIKSKAIVLPEQSVASEKAGLAVSKKGLTLKELLQHTSHHNAKVRKEPLFSFPFEDALMGMKDLFLNHPEELKLHRYAVIEKLRERISDDEKTVRENLYQLLKSVILPGCKEDNQGPVISLMMAYIFNAMTHLAIGVRLMAFKFFDLAVEYHPPSFFSYAEKILQNYEDILRKNQFYLEDKVKLKNALAGLVRCLLLLPSSKEVNLPAKNIPEKKILQAFELDVPTVFAEYSVIIKKLKDLVPVLVNCFQDFLPVLHDSLDAQSFDCMLNILRSIDLAVAFFIHGIQQGHPESPPLDQSISSVLLKKLLVVFPLSPMHHLSEKDDDRYVILNIVITEIFMHLSEWICPPAVLFEKFLTFVEYVLLEKSCSKMRSNKAVREKQISTLIPFIPKLVSRVIGNWKNRLLQAFTKTFQDCSPESSVKLACLAAIEEMIISHEDLLCTDVNDSGLFGYKITWIRELPMLLILLGDRHSSSSKVVLHLLLRLGQRSLLYDDMQGLLKEFYSTDQDKGNICYGPFLRLARDSQELSICCLYYFSQLDSTLLKSIASCCLCHELDPFMLFRIIEVLHSTYKAGHIQISDFISFLITLASCFKVFPENIFPATERDIKTSNRATFKSLTSVVCSCLSQMGDNSLIFAILEKVILEQISLKPFLDNSCAMLRMLIALDSKPTRLSEQSICSLSNVLSAYLIDVAHCVPEDDDESMSSIHGQTRRYYLLPSFILFDRSHKLLNLVLNVMGSSINGRSFSLLSGDHICYAKGSSSIINAIVSVLLWLQREAKVQQILYLYKEEIDHISRSICSLQSLEEINVPIEERHIIKRAIDRLKTLTSSLYQILNFPANRGKLERLHNKMTHNCKVQAWKRRTALMVYEDLP</sequence>
<feature type="region of interest" description="Disordered" evidence="4">
    <location>
        <begin position="1"/>
        <end position="40"/>
    </location>
</feature>
<dbReference type="OrthoDB" id="361362at2759"/>
<dbReference type="InterPro" id="IPR057949">
    <property type="entry name" value="TPR_TEX10"/>
</dbReference>
<dbReference type="Pfam" id="PF25781">
    <property type="entry name" value="TPR_TEX10"/>
    <property type="match status" value="1"/>
</dbReference>
<dbReference type="Pfam" id="PF12333">
    <property type="entry name" value="Ipi1_N"/>
    <property type="match status" value="1"/>
</dbReference>
<evidence type="ECO:0000259" key="6">
    <source>
        <dbReference type="Pfam" id="PF25781"/>
    </source>
</evidence>
<dbReference type="GO" id="GO:0005634">
    <property type="term" value="C:nucleus"/>
    <property type="evidence" value="ECO:0007669"/>
    <property type="project" value="UniProtKB-SubCell"/>
</dbReference>
<evidence type="ECO:0000256" key="1">
    <source>
        <dbReference type="ARBA" id="ARBA00004604"/>
    </source>
</evidence>
<proteinExistence type="predicted"/>
<dbReference type="FunFam" id="1.25.10.10:FF:000348">
    <property type="entry name" value="uncharacterized protein LOC106763108 isoform X2"/>
    <property type="match status" value="1"/>
</dbReference>
<organism evidence="7 8">
    <name type="scientific">Populus tomentosa</name>
    <name type="common">Chinese white poplar</name>
    <dbReference type="NCBI Taxonomy" id="118781"/>
    <lineage>
        <taxon>Eukaryota</taxon>
        <taxon>Viridiplantae</taxon>
        <taxon>Streptophyta</taxon>
        <taxon>Embryophyta</taxon>
        <taxon>Tracheophyta</taxon>
        <taxon>Spermatophyta</taxon>
        <taxon>Magnoliopsida</taxon>
        <taxon>eudicotyledons</taxon>
        <taxon>Gunneridae</taxon>
        <taxon>Pentapetalae</taxon>
        <taxon>rosids</taxon>
        <taxon>fabids</taxon>
        <taxon>Malpighiales</taxon>
        <taxon>Salicaceae</taxon>
        <taxon>Saliceae</taxon>
        <taxon>Populus</taxon>
    </lineage>
</organism>
<dbReference type="EMBL" id="JAAWWB010000001">
    <property type="protein sequence ID" value="KAG6792500.1"/>
    <property type="molecule type" value="Genomic_DNA"/>
</dbReference>
<dbReference type="PANTHER" id="PTHR16056:SF2">
    <property type="entry name" value="TESTIS-EXPRESSED PROTEIN 10"/>
    <property type="match status" value="1"/>
</dbReference>
<reference evidence="7" key="1">
    <citation type="journal article" date="2020" name="bioRxiv">
        <title>Hybrid origin of Populus tomentosa Carr. identified through genome sequencing and phylogenomic analysis.</title>
        <authorList>
            <person name="An X."/>
            <person name="Gao K."/>
            <person name="Chen Z."/>
            <person name="Li J."/>
            <person name="Yang X."/>
            <person name="Yang X."/>
            <person name="Zhou J."/>
            <person name="Guo T."/>
            <person name="Zhao T."/>
            <person name="Huang S."/>
            <person name="Miao D."/>
            <person name="Khan W.U."/>
            <person name="Rao P."/>
            <person name="Ye M."/>
            <person name="Lei B."/>
            <person name="Liao W."/>
            <person name="Wang J."/>
            <person name="Ji L."/>
            <person name="Li Y."/>
            <person name="Guo B."/>
            <person name="Mustafa N.S."/>
            <person name="Li S."/>
            <person name="Yun Q."/>
            <person name="Keller S.R."/>
            <person name="Mao J."/>
            <person name="Zhang R."/>
            <person name="Strauss S.H."/>
        </authorList>
    </citation>
    <scope>NUCLEOTIDE SEQUENCE</scope>
    <source>
        <strain evidence="7">GM15</strain>
        <tissue evidence="7">Leaf</tissue>
    </source>
</reference>
<accession>A0A8X8DIA4</accession>
<dbReference type="PANTHER" id="PTHR16056">
    <property type="entry name" value="REGULATOR OF MICROTUBULE DYNAMICS PROTEIN"/>
    <property type="match status" value="1"/>
</dbReference>
<keyword evidence="3" id="KW-0539">Nucleus</keyword>
<feature type="domain" description="TEX10-like TPR repeats" evidence="6">
    <location>
        <begin position="497"/>
        <end position="778"/>
    </location>
</feature>
<comment type="subcellular location">
    <subcellularLocation>
        <location evidence="1">Nucleus</location>
        <location evidence="1">Nucleolus</location>
    </subcellularLocation>
    <subcellularLocation>
        <location evidence="2">Nucleus</location>
        <location evidence="2">Nucleoplasm</location>
    </subcellularLocation>
</comment>
<comment type="caution">
    <text evidence="7">The sequence shown here is derived from an EMBL/GenBank/DDBJ whole genome shotgun (WGS) entry which is preliminary data.</text>
</comment>
<keyword evidence="8" id="KW-1185">Reference proteome</keyword>
<evidence type="ECO:0000313" key="8">
    <source>
        <dbReference type="Proteomes" id="UP000886885"/>
    </source>
</evidence>
<gene>
    <name evidence="7" type="ORF">POTOM_001650</name>
</gene>
<feature type="domain" description="Pre-rRNA-processing protein Ipi1 N-terminal" evidence="5">
    <location>
        <begin position="158"/>
        <end position="220"/>
    </location>
</feature>
<name>A0A8X8DIA4_POPTO</name>
<evidence type="ECO:0000256" key="4">
    <source>
        <dbReference type="SAM" id="MobiDB-lite"/>
    </source>
</evidence>
<protein>
    <recommendedName>
        <fullName evidence="9">ARM repeat superfamily protein</fullName>
    </recommendedName>
</protein>
<dbReference type="Proteomes" id="UP000886885">
    <property type="component" value="Chromosome 1A"/>
</dbReference>
<dbReference type="InterPro" id="IPR024679">
    <property type="entry name" value="Ipi1_N"/>
</dbReference>
<evidence type="ECO:0000256" key="2">
    <source>
        <dbReference type="ARBA" id="ARBA00004642"/>
    </source>
</evidence>